<keyword evidence="4" id="KW-0256">Endoplasmic reticulum</keyword>
<evidence type="ECO:0000256" key="11">
    <source>
        <dbReference type="SAM" id="MobiDB-lite"/>
    </source>
</evidence>
<dbReference type="Proteomes" id="UP000663699">
    <property type="component" value="Chromosome 15"/>
</dbReference>
<evidence type="ECO:0000256" key="1">
    <source>
        <dbReference type="ARBA" id="ARBA00004115"/>
    </source>
</evidence>
<dbReference type="EMBL" id="CP054546">
    <property type="protein sequence ID" value="QSL66920.1"/>
    <property type="molecule type" value="Genomic_DNA"/>
</dbReference>
<dbReference type="InterPro" id="IPR045120">
    <property type="entry name" value="Suco/Slp1-like"/>
</dbReference>
<dbReference type="FunFam" id="2.60.120.260:FF:000099">
    <property type="entry name" value="Uncharacterized protein, isoform C"/>
    <property type="match status" value="1"/>
</dbReference>
<feature type="domain" description="SUN" evidence="12">
    <location>
        <begin position="68"/>
        <end position="245"/>
    </location>
</feature>
<keyword evidence="7" id="KW-0325">Glycoprotein</keyword>
<evidence type="ECO:0000313" key="14">
    <source>
        <dbReference type="Proteomes" id="UP000663699"/>
    </source>
</evidence>
<dbReference type="PROSITE" id="PS51469">
    <property type="entry name" value="SUN"/>
    <property type="match status" value="1"/>
</dbReference>
<keyword evidence="6" id="KW-0472">Membrane</keyword>
<protein>
    <recommendedName>
        <fullName evidence="10">SUN-like protein 1</fullName>
    </recommendedName>
</protein>
<dbReference type="GO" id="GO:0034975">
    <property type="term" value="P:protein folding in endoplasmic reticulum"/>
    <property type="evidence" value="ECO:0007669"/>
    <property type="project" value="TreeGrafter"/>
</dbReference>
<keyword evidence="5" id="KW-1133">Transmembrane helix</keyword>
<keyword evidence="14" id="KW-1185">Reference proteome</keyword>
<proteinExistence type="inferred from homology"/>
<reference evidence="13" key="1">
    <citation type="submission" date="2020-06" db="EMBL/GenBank/DDBJ databases">
        <title>Genomes of multiple members of Pneumocystis genus reveal paths to human pathogen Pneumocystis jirovecii.</title>
        <authorList>
            <person name="Cisse O.H."/>
            <person name="Ma L."/>
            <person name="Dekker J."/>
            <person name="Khil P."/>
            <person name="Jo J."/>
            <person name="Brenchley J."/>
            <person name="Blair R."/>
            <person name="Pahar B."/>
            <person name="Chabe M."/>
            <person name="Van Rompay K.A."/>
            <person name="Keesler R."/>
            <person name="Sukura A."/>
            <person name="Hirsch V."/>
            <person name="Kutty G."/>
            <person name="Liu Y."/>
            <person name="Peng L."/>
            <person name="Chen J."/>
            <person name="Song J."/>
            <person name="Weissenbacher-Lang C."/>
            <person name="Xu J."/>
            <person name="Upham N.S."/>
            <person name="Stajich J.E."/>
            <person name="Cuomo C.A."/>
            <person name="Cushion M.T."/>
            <person name="Kovacs J.A."/>
        </authorList>
    </citation>
    <scope>NUCLEOTIDE SEQUENCE</scope>
    <source>
        <strain evidence="13">2A</strain>
    </source>
</reference>
<dbReference type="OrthoDB" id="266334at2759"/>
<gene>
    <name evidence="13" type="ORF">MERGE_001307</name>
</gene>
<evidence type="ECO:0000256" key="7">
    <source>
        <dbReference type="ARBA" id="ARBA00023180"/>
    </source>
</evidence>
<evidence type="ECO:0000313" key="13">
    <source>
        <dbReference type="EMBL" id="QSL66920.1"/>
    </source>
</evidence>
<comment type="subunit">
    <text evidence="9">Interacts with EMP65.</text>
</comment>
<evidence type="ECO:0000256" key="5">
    <source>
        <dbReference type="ARBA" id="ARBA00022989"/>
    </source>
</evidence>
<keyword evidence="2" id="KW-0812">Transmembrane</keyword>
<feature type="region of interest" description="Disordered" evidence="11">
    <location>
        <begin position="14"/>
        <end position="39"/>
    </location>
</feature>
<feature type="compositionally biased region" description="Basic and acidic residues" evidence="11">
    <location>
        <begin position="14"/>
        <end position="26"/>
    </location>
</feature>
<name>A0A899FSR1_9ASCO</name>
<comment type="subcellular location">
    <subcellularLocation>
        <location evidence="1">Endoplasmic reticulum membrane</location>
        <topology evidence="1">Single-pass type I membrane protein</topology>
    </subcellularLocation>
</comment>
<evidence type="ECO:0000256" key="4">
    <source>
        <dbReference type="ARBA" id="ARBA00022824"/>
    </source>
</evidence>
<accession>A0A899FSR1</accession>
<dbReference type="AlphaFoldDB" id="A0A899FSR1"/>
<keyword evidence="3" id="KW-0732">Signal</keyword>
<organism evidence="13 14">
    <name type="scientific">Pneumocystis wakefieldiae</name>
    <dbReference type="NCBI Taxonomy" id="38082"/>
    <lineage>
        <taxon>Eukaryota</taxon>
        <taxon>Fungi</taxon>
        <taxon>Dikarya</taxon>
        <taxon>Ascomycota</taxon>
        <taxon>Taphrinomycotina</taxon>
        <taxon>Pneumocystomycetes</taxon>
        <taxon>Pneumocystaceae</taxon>
        <taxon>Pneumocystis</taxon>
    </lineage>
</organism>
<dbReference type="PANTHER" id="PTHR12953:SF0">
    <property type="entry name" value="SUN DOMAIN-CONTAINING OSSIFICATION FACTOR"/>
    <property type="match status" value="1"/>
</dbReference>
<evidence type="ECO:0000256" key="8">
    <source>
        <dbReference type="ARBA" id="ARBA00061226"/>
    </source>
</evidence>
<sequence>MDVVDAKRDFECRSELSSDKPKKEALGEPIGQDHVALSDGEHRTALVHNKTSLYSFNEKEKQDQADRGVNDTENIKEDAFFAENIQEKAKFYDRLGESLKERFNYASVDCAANVLRANVEAKGISSILSSDNDFYMLNKCSSVNKFVIVELCNDILIDTIVLGNLEFFSSTFKDFRVSVSDRYPIRETEWKELGVFTAMNIKDVQTFMISNPLIWSKYLRIDFLTHYGDEFYCPVTLLRVHGTTMIEEFKYEEKELKESLKFSDETILKTQDLRQLSNSVLNFDKPSTENQKIDFDDKKTDEISFLHTECFVNTSIVTNLYDNIFVQDINRYTDSDSSYFSSRSKSSFLNGKHHWIPAFFIKNPSCSPLDNFSSSTVYSNFTEDKELDNQTTQNATQFPFSNMGNLGMQENIYKSISKRLSFLETNTSLYLQYIEKQSKILKNMFIKMEKKQDNKIDFITQMLNSTVFSRLNTLKHQYEELWQNILSKIEYERNNSKKDVDMVTSKLEYLSNEILIQRWIISVFCGIMHFEILKSNIIWTFFCYFQLSRSLSFLRRFL</sequence>
<dbReference type="Pfam" id="PF07738">
    <property type="entry name" value="Sad1_UNC"/>
    <property type="match status" value="1"/>
</dbReference>
<evidence type="ECO:0000256" key="6">
    <source>
        <dbReference type="ARBA" id="ARBA00023136"/>
    </source>
</evidence>
<evidence type="ECO:0000256" key="3">
    <source>
        <dbReference type="ARBA" id="ARBA00022729"/>
    </source>
</evidence>
<evidence type="ECO:0000256" key="2">
    <source>
        <dbReference type="ARBA" id="ARBA00022692"/>
    </source>
</evidence>
<evidence type="ECO:0000256" key="10">
    <source>
        <dbReference type="ARBA" id="ARBA00075366"/>
    </source>
</evidence>
<evidence type="ECO:0000259" key="12">
    <source>
        <dbReference type="PROSITE" id="PS51469"/>
    </source>
</evidence>
<comment type="similarity">
    <text evidence="8">Belongs to the SLP1 family.</text>
</comment>
<dbReference type="InterPro" id="IPR012919">
    <property type="entry name" value="SUN_dom"/>
</dbReference>
<dbReference type="GO" id="GO:0005789">
    <property type="term" value="C:endoplasmic reticulum membrane"/>
    <property type="evidence" value="ECO:0007669"/>
    <property type="project" value="UniProtKB-SubCell"/>
</dbReference>
<dbReference type="PANTHER" id="PTHR12953">
    <property type="entry name" value="MEMBRANE PROTEIN CH1 RELATED"/>
    <property type="match status" value="1"/>
</dbReference>
<evidence type="ECO:0000256" key="9">
    <source>
        <dbReference type="ARBA" id="ARBA00064635"/>
    </source>
</evidence>